<evidence type="ECO:0000313" key="12">
    <source>
        <dbReference type="Proteomes" id="UP001055658"/>
    </source>
</evidence>
<protein>
    <recommendedName>
        <fullName evidence="10">Ectoine hydroxylase</fullName>
        <ecNumber evidence="10">1.14.11.55</ecNumber>
    </recommendedName>
</protein>
<comment type="function">
    <text evidence="2">Involved in the biosynthesis of 5-hydroxyectoine, called compatible solute, which helps organisms to survive extreme osmotic stress by acting as a highly soluble organic osmolyte. Catalyzes the 2-oxoglutarate-dependent selective hydroxylation of L-ectoine to yield (4S,5S)-5-hydroxyectoine.</text>
</comment>
<dbReference type="InterPro" id="IPR012774">
    <property type="entry name" value="EctD"/>
</dbReference>
<dbReference type="EC" id="1.14.11.55" evidence="10"/>
<dbReference type="PANTHER" id="PTHR20883:SF48">
    <property type="entry name" value="ECTOINE DIOXYGENASE"/>
    <property type="match status" value="1"/>
</dbReference>
<dbReference type="Gene3D" id="2.60.120.620">
    <property type="entry name" value="q2cbj1_9rhob like domain"/>
    <property type="match status" value="1"/>
</dbReference>
<dbReference type="NCBIfam" id="TIGR02408">
    <property type="entry name" value="ectoine_ThpD"/>
    <property type="match status" value="1"/>
</dbReference>
<dbReference type="RefSeq" id="WP_252085905.1">
    <property type="nucleotide sequence ID" value="NZ_CP092418.1"/>
</dbReference>
<dbReference type="Proteomes" id="UP001055658">
    <property type="component" value="Chromosome"/>
</dbReference>
<keyword evidence="5" id="KW-0479">Metal-binding</keyword>
<comment type="subunit">
    <text evidence="4">Homodimer.</text>
</comment>
<evidence type="ECO:0000256" key="4">
    <source>
        <dbReference type="ARBA" id="ARBA00011738"/>
    </source>
</evidence>
<comment type="catalytic activity">
    <reaction evidence="9">
        <text>L-ectoine + 2-oxoglutarate + O2 = 5-hydroxyectoine + succinate + CO2</text>
        <dbReference type="Rhea" id="RHEA:45740"/>
        <dbReference type="ChEBI" id="CHEBI:15379"/>
        <dbReference type="ChEBI" id="CHEBI:16526"/>
        <dbReference type="ChEBI" id="CHEBI:16810"/>
        <dbReference type="ChEBI" id="CHEBI:30031"/>
        <dbReference type="ChEBI" id="CHEBI:58515"/>
        <dbReference type="ChEBI" id="CHEBI:85413"/>
        <dbReference type="EC" id="1.14.11.55"/>
    </reaction>
</comment>
<keyword evidence="8" id="KW-0408">Iron</keyword>
<keyword evidence="6" id="KW-0223">Dioxygenase</keyword>
<sequence>MKYLLERIHSLRNDMYPSRKRGVAGRVTLRRDPVVYGGPNPPPLLDLEQVDAYRQQGYIVLENVFSEREVQVFQKELETLKEDNDIRSSDELITELESEEVRSVFRIHERSSLFRKLSRDNRISNIARYILDDEVYIHQSRANYKPGFRGKDFYWHSDFETWHVEDGMPRMRALSVSVILTESRNYNGPLMLIPKSHHHYIGCDGETPEGHYLSSLKKQELGIPSDDHLRRLTSEGGIKSVTGKPGSLVVFDCNLMHGSSSNISPYPRSNLFFVFNALSNKVEDPFCSLPPRPEYICTRKSISVI</sequence>
<dbReference type="SUPFAM" id="SSF51197">
    <property type="entry name" value="Clavaminate synthase-like"/>
    <property type="match status" value="1"/>
</dbReference>
<evidence type="ECO:0000256" key="1">
    <source>
        <dbReference type="ARBA" id="ARBA00001954"/>
    </source>
</evidence>
<dbReference type="InterPro" id="IPR008775">
    <property type="entry name" value="Phytyl_CoA_dOase-like"/>
</dbReference>
<name>A0ABY4VGW2_9GAMM</name>
<evidence type="ECO:0000256" key="5">
    <source>
        <dbReference type="ARBA" id="ARBA00022723"/>
    </source>
</evidence>
<keyword evidence="12" id="KW-1185">Reference proteome</keyword>
<dbReference type="GO" id="GO:0016491">
    <property type="term" value="F:oxidoreductase activity"/>
    <property type="evidence" value="ECO:0007669"/>
    <property type="project" value="UniProtKB-KW"/>
</dbReference>
<evidence type="ECO:0000256" key="6">
    <source>
        <dbReference type="ARBA" id="ARBA00022964"/>
    </source>
</evidence>
<keyword evidence="7 11" id="KW-0560">Oxidoreductase</keyword>
<evidence type="ECO:0000256" key="2">
    <source>
        <dbReference type="ARBA" id="ARBA00004063"/>
    </source>
</evidence>
<comment type="similarity">
    <text evidence="3">Belongs to the PhyH family. EctD subfamily.</text>
</comment>
<gene>
    <name evidence="11" type="primary">thpD</name>
    <name evidence="11" type="ORF">MJO52_10580</name>
</gene>
<accession>A0ABY4VGW2</accession>
<dbReference type="PANTHER" id="PTHR20883">
    <property type="entry name" value="PHYTANOYL-COA DIOXYGENASE DOMAIN CONTAINING 1"/>
    <property type="match status" value="1"/>
</dbReference>
<evidence type="ECO:0000256" key="3">
    <source>
        <dbReference type="ARBA" id="ARBA00007851"/>
    </source>
</evidence>
<dbReference type="EMBL" id="CP092418">
    <property type="protein sequence ID" value="USD23560.1"/>
    <property type="molecule type" value="Genomic_DNA"/>
</dbReference>
<evidence type="ECO:0000256" key="9">
    <source>
        <dbReference type="ARBA" id="ARBA00049228"/>
    </source>
</evidence>
<dbReference type="Pfam" id="PF05721">
    <property type="entry name" value="PhyH"/>
    <property type="match status" value="1"/>
</dbReference>
<comment type="cofactor">
    <cofactor evidence="1">
        <name>Fe(2+)</name>
        <dbReference type="ChEBI" id="CHEBI:29033"/>
    </cofactor>
</comment>
<evidence type="ECO:0000256" key="8">
    <source>
        <dbReference type="ARBA" id="ARBA00023004"/>
    </source>
</evidence>
<reference evidence="11" key="1">
    <citation type="submission" date="2022-02" db="EMBL/GenBank/DDBJ databases">
        <title>Coral-associated bacteria.</title>
        <authorList>
            <person name="Tang K."/>
            <person name="Wang X."/>
        </authorList>
    </citation>
    <scope>NUCLEOTIDE SEQUENCE</scope>
    <source>
        <strain evidence="11">SCSIO 43006</strain>
    </source>
</reference>
<evidence type="ECO:0000256" key="10">
    <source>
        <dbReference type="NCBIfam" id="TIGR02408"/>
    </source>
</evidence>
<evidence type="ECO:0000256" key="7">
    <source>
        <dbReference type="ARBA" id="ARBA00023002"/>
    </source>
</evidence>
<proteinExistence type="inferred from homology"/>
<organism evidence="11 12">
    <name type="scientific">Microbulbifer variabilis</name>
    <dbReference type="NCBI Taxonomy" id="266805"/>
    <lineage>
        <taxon>Bacteria</taxon>
        <taxon>Pseudomonadati</taxon>
        <taxon>Pseudomonadota</taxon>
        <taxon>Gammaproteobacteria</taxon>
        <taxon>Cellvibrionales</taxon>
        <taxon>Microbulbiferaceae</taxon>
        <taxon>Microbulbifer</taxon>
    </lineage>
</organism>
<evidence type="ECO:0000313" key="11">
    <source>
        <dbReference type="EMBL" id="USD23560.1"/>
    </source>
</evidence>